<reference evidence="1 2" key="1">
    <citation type="submission" date="2020-08" db="EMBL/GenBank/DDBJ databases">
        <title>Genomic Encyclopedia of Type Strains, Phase III (KMG-III): the genomes of soil and plant-associated and newly described type strains.</title>
        <authorList>
            <person name="Whitman W."/>
        </authorList>
    </citation>
    <scope>NUCLEOTIDE SEQUENCE [LARGE SCALE GENOMIC DNA]</scope>
    <source>
        <strain evidence="1 2">CECT 5862</strain>
    </source>
</reference>
<dbReference type="RefSeq" id="WP_183601478.1">
    <property type="nucleotide sequence ID" value="NZ_JACHXK010000008.1"/>
</dbReference>
<name>A0A7W5AZP5_9BACL</name>
<accession>A0A7W5AZP5</accession>
<proteinExistence type="predicted"/>
<keyword evidence="2" id="KW-1185">Reference proteome</keyword>
<evidence type="ECO:0000313" key="2">
    <source>
        <dbReference type="Proteomes" id="UP000570361"/>
    </source>
</evidence>
<comment type="caution">
    <text evidence="1">The sequence shown here is derived from an EMBL/GenBank/DDBJ whole genome shotgun (WGS) entry which is preliminary data.</text>
</comment>
<evidence type="ECO:0000313" key="1">
    <source>
        <dbReference type="EMBL" id="MBB3111602.1"/>
    </source>
</evidence>
<gene>
    <name evidence="1" type="ORF">FHS18_003670</name>
</gene>
<protein>
    <submittedName>
        <fullName evidence="1">Uncharacterized protein</fullName>
    </submittedName>
</protein>
<dbReference type="EMBL" id="JACHXK010000008">
    <property type="protein sequence ID" value="MBB3111602.1"/>
    <property type="molecule type" value="Genomic_DNA"/>
</dbReference>
<organism evidence="1 2">
    <name type="scientific">Paenibacillus phyllosphaerae</name>
    <dbReference type="NCBI Taxonomy" id="274593"/>
    <lineage>
        <taxon>Bacteria</taxon>
        <taxon>Bacillati</taxon>
        <taxon>Bacillota</taxon>
        <taxon>Bacilli</taxon>
        <taxon>Bacillales</taxon>
        <taxon>Paenibacillaceae</taxon>
        <taxon>Paenibacillus</taxon>
    </lineage>
</organism>
<dbReference type="Proteomes" id="UP000570361">
    <property type="component" value="Unassembled WGS sequence"/>
</dbReference>
<sequence length="92" mass="10305">MKMPFIPRHGKLEEGPSFLKRIGNADFKGGWNLSISLRGGCLVYQAFRDGAYVTLLYNNGTERKLTFNKGGKVFITFGGKVSYTKPVKKEDL</sequence>
<dbReference type="AlphaFoldDB" id="A0A7W5AZP5"/>